<gene>
    <name evidence="2" type="ORF">LFA_2349</name>
</gene>
<accession>A0A098G8C2</accession>
<sequence length="154" mass="16305">MNKILWSVFSTSIITQAFALGNPIPAPDTNNNLLPSPFSVYVIQNSGVVNHPVPGAVEVLLPTDNSYTGSPGCYVACYSHKNGVYSVAPDISVMGQVRVKGQYVARICQPEGYQGKDISTAPMFKMLCSKGIPSCADGNCWGGGDTGGWFGIQP</sequence>
<dbReference type="Proteomes" id="UP000032430">
    <property type="component" value="Chromosome I"/>
</dbReference>
<keyword evidence="3" id="KW-1185">Reference proteome</keyword>
<evidence type="ECO:0000313" key="3">
    <source>
        <dbReference type="Proteomes" id="UP000032430"/>
    </source>
</evidence>
<dbReference type="EMBL" id="LN614827">
    <property type="protein sequence ID" value="CEG57720.1"/>
    <property type="molecule type" value="Genomic_DNA"/>
</dbReference>
<evidence type="ECO:0008006" key="4">
    <source>
        <dbReference type="Google" id="ProtNLM"/>
    </source>
</evidence>
<organism evidence="2 3">
    <name type="scientific">Legionella fallonii LLAP-10</name>
    <dbReference type="NCBI Taxonomy" id="1212491"/>
    <lineage>
        <taxon>Bacteria</taxon>
        <taxon>Pseudomonadati</taxon>
        <taxon>Pseudomonadota</taxon>
        <taxon>Gammaproteobacteria</taxon>
        <taxon>Legionellales</taxon>
        <taxon>Legionellaceae</taxon>
        <taxon>Legionella</taxon>
    </lineage>
</organism>
<reference evidence="3" key="1">
    <citation type="submission" date="2014-09" db="EMBL/GenBank/DDBJ databases">
        <authorList>
            <person name="Gomez-Valero L."/>
        </authorList>
    </citation>
    <scope>NUCLEOTIDE SEQUENCE [LARGE SCALE GENOMIC DNA]</scope>
    <source>
        <strain evidence="3">ATCC700992</strain>
    </source>
</reference>
<proteinExistence type="predicted"/>
<feature type="signal peptide" evidence="1">
    <location>
        <begin position="1"/>
        <end position="19"/>
    </location>
</feature>
<keyword evidence="1" id="KW-0732">Signal</keyword>
<dbReference type="STRING" id="1212491.LFA_2349"/>
<dbReference type="HOGENOM" id="CLU_144102_0_0_6"/>
<dbReference type="RefSeq" id="WP_045096169.1">
    <property type="nucleotide sequence ID" value="NZ_LN614827.1"/>
</dbReference>
<evidence type="ECO:0000313" key="2">
    <source>
        <dbReference type="EMBL" id="CEG57720.1"/>
    </source>
</evidence>
<feature type="chain" id="PRO_5001942255" description="Secreted protein" evidence="1">
    <location>
        <begin position="20"/>
        <end position="154"/>
    </location>
</feature>
<dbReference type="KEGG" id="lfa:LFA_2349"/>
<dbReference type="AlphaFoldDB" id="A0A098G8C2"/>
<protein>
    <recommendedName>
        <fullName evidence="4">Secreted protein</fullName>
    </recommendedName>
</protein>
<dbReference type="OrthoDB" id="5647795at2"/>
<name>A0A098G8C2_9GAMM</name>
<evidence type="ECO:0000256" key="1">
    <source>
        <dbReference type="SAM" id="SignalP"/>
    </source>
</evidence>